<name>A0AB39JCD3_9VIRU</name>
<reference evidence="3" key="1">
    <citation type="submission" date="2024-03" db="EMBL/GenBank/DDBJ databases">
        <title>Eukaryotic viruses encode the ribosomal protein eL40.</title>
        <authorList>
            <person name="Thomy J."/>
            <person name="Schvarcz C.R."/>
            <person name="McBeain K.A."/>
            <person name="Edwards K.F."/>
            <person name="Steward G.F."/>
        </authorList>
    </citation>
    <scope>NUCLEOTIDE SEQUENCE</scope>
    <source>
        <strain evidence="3">FloV-SA2</strain>
    </source>
</reference>
<keyword evidence="1" id="KW-0863">Zinc-finger</keyword>
<proteinExistence type="predicted"/>
<dbReference type="GO" id="GO:0008270">
    <property type="term" value="F:zinc ion binding"/>
    <property type="evidence" value="ECO:0007669"/>
    <property type="project" value="UniProtKB-KW"/>
</dbReference>
<accession>A0AB39JCD3</accession>
<evidence type="ECO:0000313" key="3">
    <source>
        <dbReference type="EMBL" id="XDO02050.1"/>
    </source>
</evidence>
<dbReference type="PROSITE" id="PS50089">
    <property type="entry name" value="ZF_RING_2"/>
    <property type="match status" value="1"/>
</dbReference>
<sequence length="162" mass="19385">MAIVKHSNDTDSDGYCDYSCNICYEDDISEENIIKLSCCNESKSICIKCVNLLTTPICPYCRKNIDSRCIPYFAQDNNIYVFNSDPSDYSWSNFLREENIINPNLYENSRRLRRQIRRLRYEYNEKKSNYRRQNLNNRRELNNIVRNATNDYNNGEDIFFMD</sequence>
<feature type="domain" description="RING-type" evidence="2">
    <location>
        <begin position="20"/>
        <end position="62"/>
    </location>
</feature>
<keyword evidence="1" id="KW-0479">Metal-binding</keyword>
<protein>
    <submittedName>
        <fullName evidence="3">Ring Finger Domain Containing Protein</fullName>
    </submittedName>
</protein>
<evidence type="ECO:0000256" key="1">
    <source>
        <dbReference type="PROSITE-ProRule" id="PRU00175"/>
    </source>
</evidence>
<evidence type="ECO:0000259" key="2">
    <source>
        <dbReference type="PROSITE" id="PS50089"/>
    </source>
</evidence>
<organism evidence="3">
    <name type="scientific">Florenciella sp. virus SA2</name>
    <dbReference type="NCBI Taxonomy" id="3240092"/>
    <lineage>
        <taxon>Viruses</taxon>
    </lineage>
</organism>
<keyword evidence="1" id="KW-0862">Zinc</keyword>
<gene>
    <name evidence="3" type="ORF">FloV-SA2_00231</name>
</gene>
<dbReference type="EMBL" id="PP542043">
    <property type="protein sequence ID" value="XDO02050.1"/>
    <property type="molecule type" value="Genomic_DNA"/>
</dbReference>
<dbReference type="InterPro" id="IPR001841">
    <property type="entry name" value="Znf_RING"/>
</dbReference>